<proteinExistence type="predicted"/>
<evidence type="ECO:0000313" key="1">
    <source>
        <dbReference type="Proteomes" id="UP000036681"/>
    </source>
</evidence>
<dbReference type="AlphaFoldDB" id="A0A0M3IQB6"/>
<dbReference type="Proteomes" id="UP000036681">
    <property type="component" value="Unplaced"/>
</dbReference>
<evidence type="ECO:0000313" key="2">
    <source>
        <dbReference type="WBParaSite" id="ALUE_0002094401-mRNA-1"/>
    </source>
</evidence>
<protein>
    <submittedName>
        <fullName evidence="2">Arginine decarboxylase</fullName>
    </submittedName>
</protein>
<accession>A0A0M3IQB6</accession>
<organism evidence="1 2">
    <name type="scientific">Ascaris lumbricoides</name>
    <name type="common">Giant roundworm</name>
    <dbReference type="NCBI Taxonomy" id="6252"/>
    <lineage>
        <taxon>Eukaryota</taxon>
        <taxon>Metazoa</taxon>
        <taxon>Ecdysozoa</taxon>
        <taxon>Nematoda</taxon>
        <taxon>Chromadorea</taxon>
        <taxon>Rhabditida</taxon>
        <taxon>Spirurina</taxon>
        <taxon>Ascaridomorpha</taxon>
        <taxon>Ascaridoidea</taxon>
        <taxon>Ascarididae</taxon>
        <taxon>Ascaris</taxon>
    </lineage>
</organism>
<name>A0A0M3IQB6_ASCLU</name>
<dbReference type="WBParaSite" id="ALUE_0002094401-mRNA-1">
    <property type="protein sequence ID" value="ALUE_0002094401-mRNA-1"/>
    <property type="gene ID" value="ALUE_0002094401"/>
</dbReference>
<keyword evidence="1" id="KW-1185">Reference proteome</keyword>
<reference evidence="2" key="1">
    <citation type="submission" date="2017-02" db="UniProtKB">
        <authorList>
            <consortium name="WormBaseParasite"/>
        </authorList>
    </citation>
    <scope>IDENTIFICATION</scope>
</reference>
<sequence length="77" mass="8477">MLNICAVGMQLKQITTSRESQPAVYVEHAAAGAHILTAFCGQDETIVMHTLDAFNEFVISSRTAVYYKRTPEIGQAM</sequence>